<feature type="compositionally biased region" description="Basic and acidic residues" evidence="1">
    <location>
        <begin position="1"/>
        <end position="10"/>
    </location>
</feature>
<feature type="region of interest" description="Disordered" evidence="1">
    <location>
        <begin position="62"/>
        <end position="133"/>
    </location>
</feature>
<evidence type="ECO:0000313" key="4">
    <source>
        <dbReference type="Proteomes" id="UP000663828"/>
    </source>
</evidence>
<feature type="region of interest" description="Disordered" evidence="1">
    <location>
        <begin position="1"/>
        <end position="26"/>
    </location>
</feature>
<proteinExistence type="predicted"/>
<feature type="compositionally biased region" description="Polar residues" evidence="1">
    <location>
        <begin position="78"/>
        <end position="87"/>
    </location>
</feature>
<dbReference type="AlphaFoldDB" id="A0A814UZI5"/>
<feature type="compositionally biased region" description="Basic and acidic residues" evidence="1">
    <location>
        <begin position="114"/>
        <end position="127"/>
    </location>
</feature>
<evidence type="ECO:0000313" key="3">
    <source>
        <dbReference type="EMBL" id="CAF1421434.1"/>
    </source>
</evidence>
<dbReference type="EMBL" id="CAJNOR010003515">
    <property type="protein sequence ID" value="CAF1421434.1"/>
    <property type="molecule type" value="Genomic_DNA"/>
</dbReference>
<name>A0A814UZI5_ADIRI</name>
<dbReference type="Proteomes" id="UP000663828">
    <property type="component" value="Unassembled WGS sequence"/>
</dbReference>
<evidence type="ECO:0000313" key="2">
    <source>
        <dbReference type="EMBL" id="CAF1180552.1"/>
    </source>
</evidence>
<protein>
    <submittedName>
        <fullName evidence="2">Uncharacterized protein</fullName>
    </submittedName>
</protein>
<organism evidence="2 5">
    <name type="scientific">Adineta ricciae</name>
    <name type="common">Rotifer</name>
    <dbReference type="NCBI Taxonomy" id="249248"/>
    <lineage>
        <taxon>Eukaryota</taxon>
        <taxon>Metazoa</taxon>
        <taxon>Spiralia</taxon>
        <taxon>Gnathifera</taxon>
        <taxon>Rotifera</taxon>
        <taxon>Eurotatoria</taxon>
        <taxon>Bdelloidea</taxon>
        <taxon>Adinetida</taxon>
        <taxon>Adinetidae</taxon>
        <taxon>Adineta</taxon>
    </lineage>
</organism>
<dbReference type="Proteomes" id="UP000663852">
    <property type="component" value="Unassembled WGS sequence"/>
</dbReference>
<dbReference type="EMBL" id="CAJNOJ010000136">
    <property type="protein sequence ID" value="CAF1180552.1"/>
    <property type="molecule type" value="Genomic_DNA"/>
</dbReference>
<reference evidence="2" key="1">
    <citation type="submission" date="2021-02" db="EMBL/GenBank/DDBJ databases">
        <authorList>
            <person name="Nowell W R."/>
        </authorList>
    </citation>
    <scope>NUCLEOTIDE SEQUENCE</scope>
</reference>
<evidence type="ECO:0000313" key="5">
    <source>
        <dbReference type="Proteomes" id="UP000663852"/>
    </source>
</evidence>
<sequence>MLNSPSDDRSPFTTANNQPAKRFVNERYPKTCYDDVPSTSHDTHATRTRRHLHFHTQPITLTEINETDEEVKNENTHQQESQSTVSEDFQRLEHLALSESRRRSARKKLPLKNYLERQRLKATREEPVENETN</sequence>
<comment type="caution">
    <text evidence="2">The sequence shown here is derived from an EMBL/GenBank/DDBJ whole genome shotgun (WGS) entry which is preliminary data.</text>
</comment>
<keyword evidence="4" id="KW-1185">Reference proteome</keyword>
<gene>
    <name evidence="2" type="ORF">EDS130_LOCUS24216</name>
    <name evidence="3" type="ORF">XAT740_LOCUS35246</name>
</gene>
<accession>A0A814UZI5</accession>
<feature type="compositionally biased region" description="Basic and acidic residues" evidence="1">
    <location>
        <begin position="88"/>
        <end position="102"/>
    </location>
</feature>
<evidence type="ECO:0000256" key="1">
    <source>
        <dbReference type="SAM" id="MobiDB-lite"/>
    </source>
</evidence>